<evidence type="ECO:0000313" key="2">
    <source>
        <dbReference type="Proteomes" id="UP000236340"/>
    </source>
</evidence>
<protein>
    <submittedName>
        <fullName evidence="1">Addiction module toxin RelE</fullName>
    </submittedName>
</protein>
<accession>A0A2K2HDN8</accession>
<dbReference type="OrthoDB" id="9799912at2"/>
<gene>
    <name evidence="1" type="ORF">C2E25_02095</name>
</gene>
<dbReference type="AlphaFoldDB" id="A0A2K2HDN8"/>
<organism evidence="1 2">
    <name type="scientific">Geothermobacter hydrogeniphilus</name>
    <dbReference type="NCBI Taxonomy" id="1969733"/>
    <lineage>
        <taxon>Bacteria</taxon>
        <taxon>Pseudomonadati</taxon>
        <taxon>Thermodesulfobacteriota</taxon>
        <taxon>Desulfuromonadia</taxon>
        <taxon>Desulfuromonadales</taxon>
        <taxon>Geothermobacteraceae</taxon>
        <taxon>Geothermobacter</taxon>
    </lineage>
</organism>
<dbReference type="Proteomes" id="UP000236340">
    <property type="component" value="Unassembled WGS sequence"/>
</dbReference>
<evidence type="ECO:0000313" key="1">
    <source>
        <dbReference type="EMBL" id="PNU21369.1"/>
    </source>
</evidence>
<dbReference type="GO" id="GO:0110001">
    <property type="term" value="C:toxin-antitoxin complex"/>
    <property type="evidence" value="ECO:0007669"/>
    <property type="project" value="InterPro"/>
</dbReference>
<sequence>MNRIIAKRTLREFWKSHPDSEEALKSWHAEAKAANWQNPAEIKAQYRSASVLKDSRVVFNICGNKYRLIVKINYAASIVLIRFIGTHKEYDAIDAETV</sequence>
<dbReference type="EMBL" id="PPFX01000003">
    <property type="protein sequence ID" value="PNU21369.1"/>
    <property type="molecule type" value="Genomic_DNA"/>
</dbReference>
<proteinExistence type="predicted"/>
<dbReference type="Pfam" id="PF09907">
    <property type="entry name" value="HigB_toxin"/>
    <property type="match status" value="1"/>
</dbReference>
<comment type="caution">
    <text evidence="1">The sequence shown here is derived from an EMBL/GenBank/DDBJ whole genome shotgun (WGS) entry which is preliminary data.</text>
</comment>
<dbReference type="GO" id="GO:0004519">
    <property type="term" value="F:endonuclease activity"/>
    <property type="evidence" value="ECO:0007669"/>
    <property type="project" value="InterPro"/>
</dbReference>
<reference evidence="1 2" key="1">
    <citation type="journal article" date="2018" name="Genome Announc.">
        <title>Genome Sequence of Geothermobacter sp. HR-1 Iron Reducer from the Loihi Seamount.</title>
        <authorList>
            <person name="Smith H."/>
            <person name="Abuyen K."/>
            <person name="Tremblay J."/>
            <person name="Savalia P."/>
            <person name="Perez-Rodriguez I."/>
            <person name="Emerson D."/>
            <person name="Tully B."/>
            <person name="Amend J."/>
        </authorList>
    </citation>
    <scope>NUCLEOTIDE SEQUENCE [LARGE SCALE GENOMIC DNA]</scope>
    <source>
        <strain evidence="1 2">HR-1</strain>
    </source>
</reference>
<dbReference type="InterPro" id="IPR018669">
    <property type="entry name" value="Toxin_HigB"/>
</dbReference>
<dbReference type="RefSeq" id="WP_103114140.1">
    <property type="nucleotide sequence ID" value="NZ_PPFX01000003.1"/>
</dbReference>
<name>A0A2K2HDN8_9BACT</name>
<dbReference type="GO" id="GO:0003723">
    <property type="term" value="F:RNA binding"/>
    <property type="evidence" value="ECO:0007669"/>
    <property type="project" value="InterPro"/>
</dbReference>